<dbReference type="EMBL" id="BLVO01000016">
    <property type="protein sequence ID" value="GFM34862.1"/>
    <property type="molecule type" value="Genomic_DNA"/>
</dbReference>
<dbReference type="PROSITE" id="PS51257">
    <property type="entry name" value="PROKAR_LIPOPROTEIN"/>
    <property type="match status" value="1"/>
</dbReference>
<evidence type="ECO:0000256" key="1">
    <source>
        <dbReference type="SAM" id="SignalP"/>
    </source>
</evidence>
<evidence type="ECO:0008006" key="4">
    <source>
        <dbReference type="Google" id="ProtNLM"/>
    </source>
</evidence>
<feature type="chain" id="PRO_5029498448" description="Lipoprotein" evidence="1">
    <location>
        <begin position="22"/>
        <end position="197"/>
    </location>
</feature>
<keyword evidence="3" id="KW-1185">Reference proteome</keyword>
<gene>
    <name evidence="2" type="ORF">DSM101010T_32270</name>
</gene>
<organism evidence="2 3">
    <name type="scientific">Desulfovibrio subterraneus</name>
    <dbReference type="NCBI Taxonomy" id="2718620"/>
    <lineage>
        <taxon>Bacteria</taxon>
        <taxon>Pseudomonadati</taxon>
        <taxon>Thermodesulfobacteriota</taxon>
        <taxon>Desulfovibrionia</taxon>
        <taxon>Desulfovibrionales</taxon>
        <taxon>Desulfovibrionaceae</taxon>
        <taxon>Desulfovibrio</taxon>
    </lineage>
</organism>
<comment type="caution">
    <text evidence="2">The sequence shown here is derived from an EMBL/GenBank/DDBJ whole genome shotgun (WGS) entry which is preliminary data.</text>
</comment>
<protein>
    <recommendedName>
        <fullName evidence="4">Lipoprotein</fullName>
    </recommendedName>
</protein>
<evidence type="ECO:0000313" key="2">
    <source>
        <dbReference type="EMBL" id="GFM34862.1"/>
    </source>
</evidence>
<dbReference type="Proteomes" id="UP000503840">
    <property type="component" value="Unassembled WGS sequence"/>
</dbReference>
<sequence>METMMRKKTLLALLLAMFVLAGCTDGNISLVQDGTMNGYESTTIGKAFEASFDSPKWEAFETAKGQRVVEFSGKISKTLHDNWVALYMGEYDALIQQGNALAAQVNYVNVGRSIVGNEKFDQFIKTYSDQGYDNPERAALQDAIGGWYVWQAGSPVKFQWVINADGKTFQLSHWESPAWKLPAGTMNLKMILDHIYR</sequence>
<keyword evidence="1" id="KW-0732">Signal</keyword>
<proteinExistence type="predicted"/>
<accession>A0A7J0BNT2</accession>
<dbReference type="RefSeq" id="WP_174406511.1">
    <property type="nucleotide sequence ID" value="NZ_BLVO01000016.1"/>
</dbReference>
<dbReference type="AlphaFoldDB" id="A0A7J0BNT2"/>
<reference evidence="2 3" key="1">
    <citation type="submission" date="2020-05" db="EMBL/GenBank/DDBJ databases">
        <title>Draft genome sequence of Desulfovibrio sp. strain HN2T.</title>
        <authorList>
            <person name="Ueno A."/>
            <person name="Tamazawa S."/>
            <person name="Tamamura S."/>
            <person name="Murakami T."/>
            <person name="Kiyama T."/>
            <person name="Inomata H."/>
            <person name="Amano Y."/>
            <person name="Miyakawa K."/>
            <person name="Tamaki H."/>
            <person name="Naganuma T."/>
            <person name="Kaneko K."/>
        </authorList>
    </citation>
    <scope>NUCLEOTIDE SEQUENCE [LARGE SCALE GENOMIC DNA]</scope>
    <source>
        <strain evidence="2 3">HN2</strain>
    </source>
</reference>
<name>A0A7J0BNT2_9BACT</name>
<feature type="signal peptide" evidence="1">
    <location>
        <begin position="1"/>
        <end position="21"/>
    </location>
</feature>
<evidence type="ECO:0000313" key="3">
    <source>
        <dbReference type="Proteomes" id="UP000503840"/>
    </source>
</evidence>